<dbReference type="EMBL" id="VLTO01000001">
    <property type="protein sequence ID" value="KAA0178475.1"/>
    <property type="molecule type" value="Genomic_DNA"/>
</dbReference>
<proteinExistence type="predicted"/>
<accession>A0A5A8EKR6</accession>
<feature type="region of interest" description="Disordered" evidence="1">
    <location>
        <begin position="204"/>
        <end position="267"/>
    </location>
</feature>
<dbReference type="OrthoDB" id="289799at2759"/>
<gene>
    <name evidence="4" type="ORF">FNF27_00324</name>
    <name evidence="3" type="ORF">FNF29_01457</name>
</gene>
<dbReference type="InterPro" id="IPR021869">
    <property type="entry name" value="RNase_Zc3h12_NYN"/>
</dbReference>
<organism evidence="4 5">
    <name type="scientific">Cafeteria roenbergensis</name>
    <name type="common">Marine flagellate</name>
    <dbReference type="NCBI Taxonomy" id="33653"/>
    <lineage>
        <taxon>Eukaryota</taxon>
        <taxon>Sar</taxon>
        <taxon>Stramenopiles</taxon>
        <taxon>Bigyra</taxon>
        <taxon>Opalozoa</taxon>
        <taxon>Bicosoecida</taxon>
        <taxon>Cafeteriaceae</taxon>
        <taxon>Cafeteria</taxon>
    </lineage>
</organism>
<evidence type="ECO:0000313" key="4">
    <source>
        <dbReference type="EMBL" id="KAA0178475.1"/>
    </source>
</evidence>
<sequence length="267" mass="27673">MSDLDDDDDDMDMDGGISGAWRAPVVVDGANVACSVGGGHHGSAEAVASAVAFFRRRGHNCFAFLPQTWAKPPSDGTRSGHASARMHTDEQDIALEMVADGRAVAVPSGADDDRFAIAYARSRGGFVVSNDQFRDHIAAAERGVGSGSGHHVAGAATGRLAEPGDAGFEPLGAGLGSWLADHRISFTFVPRAAHIAAAAAARGEREPADRAPDVFVPDPDAMRRLRAAKRPPGVEDDAGTAGGFASLSPQEAPAFAGHAWSPRSWQA</sequence>
<dbReference type="Pfam" id="PF11977">
    <property type="entry name" value="RNase_Zc3h12a"/>
    <property type="match status" value="1"/>
</dbReference>
<dbReference type="AlphaFoldDB" id="A0A5A8EKR6"/>
<evidence type="ECO:0000256" key="1">
    <source>
        <dbReference type="SAM" id="MobiDB-lite"/>
    </source>
</evidence>
<dbReference type="Proteomes" id="UP000322899">
    <property type="component" value="Unassembled WGS sequence"/>
</dbReference>
<dbReference type="Proteomes" id="UP000323011">
    <property type="component" value="Unassembled WGS sequence"/>
</dbReference>
<keyword evidence="6" id="KW-1185">Reference proteome</keyword>
<evidence type="ECO:0000313" key="5">
    <source>
        <dbReference type="Proteomes" id="UP000322899"/>
    </source>
</evidence>
<reference evidence="5 6" key="1">
    <citation type="submission" date="2019-07" db="EMBL/GenBank/DDBJ databases">
        <title>Genomes of Cafeteria roenbergensis.</title>
        <authorList>
            <person name="Fischer M.G."/>
            <person name="Hackl T."/>
            <person name="Roman M."/>
        </authorList>
    </citation>
    <scope>NUCLEOTIDE SEQUENCE [LARGE SCALE GENOMIC DNA]</scope>
    <source>
        <strain evidence="3 6">BVI</strain>
        <strain evidence="4 5">E4-10P</strain>
    </source>
</reference>
<evidence type="ECO:0000313" key="6">
    <source>
        <dbReference type="Proteomes" id="UP000323011"/>
    </source>
</evidence>
<protein>
    <recommendedName>
        <fullName evidence="2">RNase NYN domain-containing protein</fullName>
    </recommendedName>
</protein>
<evidence type="ECO:0000313" key="3">
    <source>
        <dbReference type="EMBL" id="KAA0156039.1"/>
    </source>
</evidence>
<dbReference type="EMBL" id="VLTN01000005">
    <property type="protein sequence ID" value="KAA0156039.1"/>
    <property type="molecule type" value="Genomic_DNA"/>
</dbReference>
<comment type="caution">
    <text evidence="4">The sequence shown here is derived from an EMBL/GenBank/DDBJ whole genome shotgun (WGS) entry which is preliminary data.</text>
</comment>
<feature type="domain" description="RNase NYN" evidence="2">
    <location>
        <begin position="23"/>
        <end position="138"/>
    </location>
</feature>
<name>A0A5A8EKR6_CAFRO</name>
<evidence type="ECO:0000259" key="2">
    <source>
        <dbReference type="Pfam" id="PF11977"/>
    </source>
</evidence>
<dbReference type="Gene3D" id="3.40.50.11980">
    <property type="match status" value="1"/>
</dbReference>